<dbReference type="PANTHER" id="PTHR35585:SF1">
    <property type="entry name" value="HHE DOMAIN PROTEIN (AFU_ORTHOLOGUE AFUA_4G00730)"/>
    <property type="match status" value="1"/>
</dbReference>
<reference evidence="3 4" key="1">
    <citation type="submission" date="2018-06" db="EMBL/GenBank/DDBJ databases">
        <authorList>
            <consortium name="Pathogen Informatics"/>
            <person name="Doyle S."/>
        </authorList>
    </citation>
    <scope>NUCLEOTIDE SEQUENCE [LARGE SCALE GENOMIC DNA]</scope>
    <source>
        <strain evidence="3 4">NCTC13292</strain>
    </source>
</reference>
<protein>
    <submittedName>
        <fullName evidence="3">Alr3199 protein</fullName>
    </submittedName>
</protein>
<feature type="compositionally biased region" description="Basic residues" evidence="1">
    <location>
        <begin position="159"/>
        <end position="175"/>
    </location>
</feature>
<dbReference type="InterPro" id="IPR012312">
    <property type="entry name" value="Hemerythrin-like"/>
</dbReference>
<feature type="domain" description="Hemerythrin-like" evidence="2">
    <location>
        <begin position="3"/>
        <end position="118"/>
    </location>
</feature>
<name>A0A378J170_9GAMM</name>
<evidence type="ECO:0000259" key="2">
    <source>
        <dbReference type="Pfam" id="PF01814"/>
    </source>
</evidence>
<dbReference type="Pfam" id="PF01814">
    <property type="entry name" value="Hemerythrin"/>
    <property type="match status" value="1"/>
</dbReference>
<dbReference type="Proteomes" id="UP000254677">
    <property type="component" value="Unassembled WGS sequence"/>
</dbReference>
<keyword evidence="4" id="KW-1185">Reference proteome</keyword>
<evidence type="ECO:0000256" key="1">
    <source>
        <dbReference type="SAM" id="MobiDB-lite"/>
    </source>
</evidence>
<sequence>MDIYDYLKMDHDKVEHLFKLFEDSKIVTRKKEIVALIAQELLVHAHAEQETLYRRLAEHPQTNEIALHGEKEHREIEDQINKVIQSKVSGKNWEKAVLKLKEIVEHHVREEEGELFNQAKKIISSRQAIVIKEKMHYLKGKFLLWLEKTKEEVAVKAKPAPKKGKKQAVKIRAKTHSQAARDYH</sequence>
<dbReference type="PANTHER" id="PTHR35585">
    <property type="entry name" value="HHE DOMAIN PROTEIN (AFU_ORTHOLOGUE AFUA_4G00730)"/>
    <property type="match status" value="1"/>
</dbReference>
<dbReference type="OrthoDB" id="5523420at2"/>
<proteinExistence type="predicted"/>
<dbReference type="EMBL" id="UGOA01000001">
    <property type="protein sequence ID" value="STX41483.1"/>
    <property type="molecule type" value="Genomic_DNA"/>
</dbReference>
<organism evidence="3 4">
    <name type="scientific">Legionella donaldsonii</name>
    <dbReference type="NCBI Taxonomy" id="45060"/>
    <lineage>
        <taxon>Bacteria</taxon>
        <taxon>Pseudomonadati</taxon>
        <taxon>Pseudomonadota</taxon>
        <taxon>Gammaproteobacteria</taxon>
        <taxon>Legionellales</taxon>
        <taxon>Legionellaceae</taxon>
        <taxon>Legionella</taxon>
    </lineage>
</organism>
<evidence type="ECO:0000313" key="3">
    <source>
        <dbReference type="EMBL" id="STX41483.1"/>
    </source>
</evidence>
<dbReference type="RefSeq" id="WP_115220764.1">
    <property type="nucleotide sequence ID" value="NZ_CAXYJE010000004.1"/>
</dbReference>
<dbReference type="AlphaFoldDB" id="A0A378J170"/>
<evidence type="ECO:0000313" key="4">
    <source>
        <dbReference type="Proteomes" id="UP000254677"/>
    </source>
</evidence>
<accession>A0A378J170</accession>
<dbReference type="Gene3D" id="1.20.120.520">
    <property type="entry name" value="nmb1532 protein domain like"/>
    <property type="match status" value="1"/>
</dbReference>
<gene>
    <name evidence="3" type="ORF">NCTC13292_00990</name>
</gene>
<feature type="region of interest" description="Disordered" evidence="1">
    <location>
        <begin position="157"/>
        <end position="184"/>
    </location>
</feature>